<evidence type="ECO:0000256" key="5">
    <source>
        <dbReference type="ARBA" id="ARBA00022741"/>
    </source>
</evidence>
<dbReference type="Proteomes" id="UP000243423">
    <property type="component" value="Nucleomorph 3"/>
</dbReference>
<dbReference type="InterPro" id="IPR005225">
    <property type="entry name" value="Small_GTP-bd"/>
</dbReference>
<dbReference type="SUPFAM" id="SSF50447">
    <property type="entry name" value="Translation proteins"/>
    <property type="match status" value="1"/>
</dbReference>
<name>F2HI87_9CRYP</name>
<dbReference type="GO" id="GO:0000049">
    <property type="term" value="F:tRNA binding"/>
    <property type="evidence" value="ECO:0007669"/>
    <property type="project" value="InterPro"/>
</dbReference>
<dbReference type="InterPro" id="IPR050543">
    <property type="entry name" value="eIF2G"/>
</dbReference>
<dbReference type="AlphaFoldDB" id="F2HI87"/>
<keyword evidence="11" id="KW-0542">Nucleomorph</keyword>
<sequence length="428" mass="47843">MKKIIKKQAIINIGVIGHVAHGKSTIVHSITGIQTIKFKKEFERNITIKLGYANAKIFKCKNIQCPRPGCFTSTKSTIVNYLFCNQCHYEMSLVRHVSFVDCPGHEILMATMLSGASVMDASLVVIAANEVCPQPQTAEHMISIKIMKLDKIITIQNKIDLISKRDAIESYKKIKTFIQKANIKDFPIIPISIKKKCNIDALLQKITYHIPLPVRNFKDVPIVSLIRSFDVNKPGSIFSNIRGGIVGGVVLSGILCIKDKIEIRPGITSKKKNHQVSFFPLKSIITSLNTEENNLKYAVPGGLIGIGLNINPAFSRADRLIGQLLGYRNSLPEVYISITIKYKLFRRLLGITDTNFSVSSLYSNEVLMVNIGSSSAGGKILYTKKNTAFIKLTIPMCFKKDYKITLSRRIHKHWRLIGWGKLLGGKKI</sequence>
<evidence type="ECO:0000256" key="9">
    <source>
        <dbReference type="ARBA" id="ARBA00048107"/>
    </source>
</evidence>
<keyword evidence="8" id="KW-0342">GTP-binding</keyword>
<dbReference type="GeneID" id="10447419"/>
<organism evidence="11 12">
    <name type="scientific">Cryptomonas paramaecium</name>
    <dbReference type="NCBI Taxonomy" id="2898"/>
    <lineage>
        <taxon>Eukaryota</taxon>
        <taxon>Cryptophyceae</taxon>
        <taxon>Cryptomonadales</taxon>
        <taxon>Cryptomonadaceae</taxon>
        <taxon>Cryptomonas</taxon>
    </lineage>
</organism>
<dbReference type="GO" id="GO:0005850">
    <property type="term" value="C:eukaryotic translation initiation factor 2 complex"/>
    <property type="evidence" value="ECO:0007669"/>
    <property type="project" value="TreeGrafter"/>
</dbReference>
<dbReference type="InterPro" id="IPR009000">
    <property type="entry name" value="Transl_B-barrel_sf"/>
</dbReference>
<dbReference type="InterPro" id="IPR009001">
    <property type="entry name" value="Transl_elong_EF1A/Init_IF2_C"/>
</dbReference>
<dbReference type="SUPFAM" id="SSF52540">
    <property type="entry name" value="P-loop containing nucleoside triphosphate hydrolases"/>
    <property type="match status" value="1"/>
</dbReference>
<dbReference type="InterPro" id="IPR027417">
    <property type="entry name" value="P-loop_NTPase"/>
</dbReference>
<dbReference type="Gene3D" id="2.40.30.10">
    <property type="entry name" value="Translation factors"/>
    <property type="match status" value="2"/>
</dbReference>
<geneLocation type="nucleomorph" evidence="11"/>
<dbReference type="Pfam" id="PF00009">
    <property type="entry name" value="GTP_EFTU"/>
    <property type="match status" value="1"/>
</dbReference>
<evidence type="ECO:0000256" key="1">
    <source>
        <dbReference type="ARBA" id="ARBA00005388"/>
    </source>
</evidence>
<dbReference type="CDD" id="cd01888">
    <property type="entry name" value="eIF2_gamma"/>
    <property type="match status" value="1"/>
</dbReference>
<evidence type="ECO:0000259" key="10">
    <source>
        <dbReference type="PROSITE" id="PS51722"/>
    </source>
</evidence>
<dbReference type="FunFam" id="2.40.30.10:FF:000075">
    <property type="entry name" value="Translation initiation factor 2 subunit gamma"/>
    <property type="match status" value="1"/>
</dbReference>
<dbReference type="EC" id="3.6.5.3" evidence="3"/>
<dbReference type="GO" id="GO:0005525">
    <property type="term" value="F:GTP binding"/>
    <property type="evidence" value="ECO:0007669"/>
    <property type="project" value="UniProtKB-KW"/>
</dbReference>
<evidence type="ECO:0000256" key="6">
    <source>
        <dbReference type="ARBA" id="ARBA00022801"/>
    </source>
</evidence>
<evidence type="ECO:0000313" key="12">
    <source>
        <dbReference type="Proteomes" id="UP000243423"/>
    </source>
</evidence>
<evidence type="ECO:0000256" key="2">
    <source>
        <dbReference type="ARBA" id="ARBA00007249"/>
    </source>
</evidence>
<dbReference type="EMBL" id="CP002174">
    <property type="protein sequence ID" value="AEA39011.1"/>
    <property type="molecule type" value="Genomic_DNA"/>
</dbReference>
<dbReference type="Pfam" id="PF03144">
    <property type="entry name" value="GTP_EFTU_D2"/>
    <property type="match status" value="1"/>
</dbReference>
<keyword evidence="4 11" id="KW-0396">Initiation factor</keyword>
<dbReference type="PROSITE" id="PS51722">
    <property type="entry name" value="G_TR_2"/>
    <property type="match status" value="1"/>
</dbReference>
<dbReference type="InterPro" id="IPR004161">
    <property type="entry name" value="EFTu-like_2"/>
</dbReference>
<dbReference type="FunFam" id="3.40.50.300:FF:000065">
    <property type="entry name" value="Eukaryotic translation initiation factor 2 subunit gamma"/>
    <property type="match status" value="1"/>
</dbReference>
<dbReference type="GO" id="GO:0003743">
    <property type="term" value="F:translation initiation factor activity"/>
    <property type="evidence" value="ECO:0007669"/>
    <property type="project" value="UniProtKB-KW"/>
</dbReference>
<dbReference type="GO" id="GO:0005829">
    <property type="term" value="C:cytosol"/>
    <property type="evidence" value="ECO:0007669"/>
    <property type="project" value="TreeGrafter"/>
</dbReference>
<dbReference type="GO" id="GO:0003924">
    <property type="term" value="F:GTPase activity"/>
    <property type="evidence" value="ECO:0007669"/>
    <property type="project" value="InterPro"/>
</dbReference>
<gene>
    <name evidence="11" type="primary">eif2G</name>
    <name evidence="11" type="ORF">CPARA_3gp353</name>
</gene>
<keyword evidence="5" id="KW-0547">Nucleotide-binding</keyword>
<dbReference type="FunFam" id="2.40.30.10:FF:000009">
    <property type="entry name" value="Eukaryotic translation initiation factor 2 subunit gamma"/>
    <property type="match status" value="1"/>
</dbReference>
<keyword evidence="6" id="KW-0378">Hydrolase</keyword>
<dbReference type="RefSeq" id="XP_003239909.1">
    <property type="nucleotide sequence ID" value="XM_003239861.1"/>
</dbReference>
<dbReference type="CDD" id="cd15490">
    <property type="entry name" value="eIF2_gamma_III"/>
    <property type="match status" value="1"/>
</dbReference>
<reference evidence="11 12" key="1">
    <citation type="journal article" date="2011" name="Genome Biol. Evol.">
        <title>Complete nucleomorph genome sequence of the nonphotosynthetic alga Cryptomonas paramecium reveals a core nucleomorph gene set.</title>
        <authorList>
            <person name="Tanifuji G."/>
            <person name="Onodera N.T."/>
            <person name="Wheeler T.J."/>
            <person name="Dlutek M."/>
            <person name="Donaher N."/>
            <person name="Archibald J.M."/>
        </authorList>
    </citation>
    <scope>NUCLEOTIDE SEQUENCE [LARGE SCALE GENOMIC DNA]</scope>
    <source>
        <strain evidence="11 12">CCAP977/2A</strain>
    </source>
</reference>
<evidence type="ECO:0000256" key="3">
    <source>
        <dbReference type="ARBA" id="ARBA00011986"/>
    </source>
</evidence>
<evidence type="ECO:0000256" key="4">
    <source>
        <dbReference type="ARBA" id="ARBA00022540"/>
    </source>
</evidence>
<dbReference type="InterPro" id="IPR044127">
    <property type="entry name" value="eIF2g_dom_2"/>
</dbReference>
<dbReference type="InterPro" id="IPR000795">
    <property type="entry name" value="T_Tr_GTP-bd_dom"/>
</dbReference>
<proteinExistence type="inferred from homology"/>
<protein>
    <recommendedName>
        <fullName evidence="3">protein-synthesizing GTPase</fullName>
        <ecNumber evidence="3">3.6.5.3</ecNumber>
    </recommendedName>
</protein>
<feature type="domain" description="Tr-type G" evidence="10">
    <location>
        <begin position="8"/>
        <end position="214"/>
    </location>
</feature>
<dbReference type="Gene3D" id="3.40.50.300">
    <property type="entry name" value="P-loop containing nucleotide triphosphate hydrolases"/>
    <property type="match status" value="1"/>
</dbReference>
<dbReference type="PANTHER" id="PTHR42854">
    <property type="entry name" value="EUKARYOTIC TRANSLATION INITIATION FACTOR 2 SUBUNIT 3 FAMILY MEMBER"/>
    <property type="match status" value="1"/>
</dbReference>
<keyword evidence="7" id="KW-0648">Protein biosynthesis</keyword>
<comment type="similarity">
    <text evidence="1">Belongs to the TRAFAC class translation factor GTPase superfamily. Classic translation factor GTPase family. EIF2G subfamily.</text>
</comment>
<dbReference type="Pfam" id="PF09173">
    <property type="entry name" value="eIF2_C"/>
    <property type="match status" value="1"/>
</dbReference>
<dbReference type="InterPro" id="IPR044128">
    <property type="entry name" value="eIF2g_GTP-bd"/>
</dbReference>
<dbReference type="GO" id="GO:0001731">
    <property type="term" value="P:formation of translation preinitiation complex"/>
    <property type="evidence" value="ECO:0007669"/>
    <property type="project" value="TreeGrafter"/>
</dbReference>
<dbReference type="SUPFAM" id="SSF50465">
    <property type="entry name" value="EF-Tu/eEF-1alpha/eIF2-gamma C-terminal domain"/>
    <property type="match status" value="1"/>
</dbReference>
<accession>F2HI87</accession>
<comment type="similarity">
    <text evidence="2">Belongs to the TRAFAC class translation factor GTPase superfamily. Classic translation factor GTPase family. EF-Tu/EF-1A subfamily.</text>
</comment>
<evidence type="ECO:0000313" key="11">
    <source>
        <dbReference type="EMBL" id="AEA39011.1"/>
    </source>
</evidence>
<evidence type="ECO:0000256" key="7">
    <source>
        <dbReference type="ARBA" id="ARBA00022917"/>
    </source>
</evidence>
<evidence type="ECO:0000256" key="8">
    <source>
        <dbReference type="ARBA" id="ARBA00023134"/>
    </source>
</evidence>
<dbReference type="NCBIfam" id="TIGR00231">
    <property type="entry name" value="small_GTP"/>
    <property type="match status" value="1"/>
</dbReference>
<comment type="catalytic activity">
    <reaction evidence="9">
        <text>GTP + H2O = GDP + phosphate + H(+)</text>
        <dbReference type="Rhea" id="RHEA:19669"/>
        <dbReference type="ChEBI" id="CHEBI:15377"/>
        <dbReference type="ChEBI" id="CHEBI:15378"/>
        <dbReference type="ChEBI" id="CHEBI:37565"/>
        <dbReference type="ChEBI" id="CHEBI:43474"/>
        <dbReference type="ChEBI" id="CHEBI:58189"/>
        <dbReference type="EC" id="3.6.5.3"/>
    </reaction>
</comment>
<dbReference type="PANTHER" id="PTHR42854:SF3">
    <property type="entry name" value="EUKARYOTIC TRANSLATION INITIATION FACTOR 2 SUBUNIT 3-RELATED"/>
    <property type="match status" value="1"/>
</dbReference>
<dbReference type="PRINTS" id="PR00315">
    <property type="entry name" value="ELONGATNFCT"/>
</dbReference>
<dbReference type="InterPro" id="IPR015256">
    <property type="entry name" value="eIF2g_C"/>
</dbReference>
<dbReference type="NCBIfam" id="NF003077">
    <property type="entry name" value="PRK04000.1"/>
    <property type="match status" value="1"/>
</dbReference>
<dbReference type="CDD" id="cd03688">
    <property type="entry name" value="eIF2_gamma_II"/>
    <property type="match status" value="1"/>
</dbReference>